<gene>
    <name evidence="1" type="ORF">EAE97_002776</name>
</gene>
<comment type="caution">
    <text evidence="1">The sequence shown here is derived from an EMBL/GenBank/DDBJ whole genome shotgun (WGS) entry which is preliminary data.</text>
</comment>
<proteinExistence type="predicted"/>
<dbReference type="AlphaFoldDB" id="A0A9P5IV81"/>
<dbReference type="Proteomes" id="UP000710849">
    <property type="component" value="Unassembled WGS sequence"/>
</dbReference>
<dbReference type="EMBL" id="RCSW01000004">
    <property type="protein sequence ID" value="KAF7951225.1"/>
    <property type="molecule type" value="Genomic_DNA"/>
</dbReference>
<sequence>MHLGILSELTQLDLRELSAIASATQPQETGLSETKKRNTIIHQEMMSNFIETSSGKLFKDLKAKDHVRKLQRD</sequence>
<dbReference type="RefSeq" id="XP_038736494.1">
    <property type="nucleotide sequence ID" value="XM_038873288.1"/>
</dbReference>
<keyword evidence="2" id="KW-1185">Reference proteome</keyword>
<evidence type="ECO:0000313" key="1">
    <source>
        <dbReference type="EMBL" id="KAF7951225.1"/>
    </source>
</evidence>
<reference evidence="1 2" key="1">
    <citation type="journal article" date="2020" name="Genome Biol. Evol.">
        <title>Comparative genomics of Sclerotiniaceae.</title>
        <authorList>
            <person name="Valero Jimenez C.A."/>
            <person name="Steentjes M."/>
            <person name="Scholten O.E."/>
            <person name="Van Kan J.A.L."/>
        </authorList>
    </citation>
    <scope>NUCLEOTIDE SEQUENCE [LARGE SCALE GENOMIC DNA]</scope>
    <source>
        <strain evidence="1 2">MUCL 94</strain>
    </source>
</reference>
<evidence type="ECO:0000313" key="2">
    <source>
        <dbReference type="Proteomes" id="UP000710849"/>
    </source>
</evidence>
<accession>A0A9P5IV81</accession>
<organism evidence="1 2">
    <name type="scientific">Botrytis byssoidea</name>
    <dbReference type="NCBI Taxonomy" id="139641"/>
    <lineage>
        <taxon>Eukaryota</taxon>
        <taxon>Fungi</taxon>
        <taxon>Dikarya</taxon>
        <taxon>Ascomycota</taxon>
        <taxon>Pezizomycotina</taxon>
        <taxon>Leotiomycetes</taxon>
        <taxon>Helotiales</taxon>
        <taxon>Sclerotiniaceae</taxon>
        <taxon>Botrytis</taxon>
    </lineage>
</organism>
<protein>
    <submittedName>
        <fullName evidence="1">Uncharacterized protein</fullName>
    </submittedName>
</protein>
<name>A0A9P5IV81_9HELO</name>
<dbReference type="GeneID" id="62146365"/>